<dbReference type="OrthoDB" id="407432at2759"/>
<dbReference type="PANTHER" id="PTHR16442">
    <property type="entry name" value="RING FINGER PROTEIN 17"/>
    <property type="match status" value="1"/>
</dbReference>
<dbReference type="Proteomes" id="UP000838878">
    <property type="component" value="Chromosome 11"/>
</dbReference>
<feature type="non-terminal residue" evidence="2">
    <location>
        <position position="196"/>
    </location>
</feature>
<dbReference type="Pfam" id="PF00567">
    <property type="entry name" value="TUDOR"/>
    <property type="match status" value="1"/>
</dbReference>
<keyword evidence="3" id="KW-1185">Reference proteome</keyword>
<evidence type="ECO:0000313" key="2">
    <source>
        <dbReference type="EMBL" id="CAH0716534.1"/>
    </source>
</evidence>
<evidence type="ECO:0000259" key="1">
    <source>
        <dbReference type="Pfam" id="PF00567"/>
    </source>
</evidence>
<dbReference type="InterPro" id="IPR035437">
    <property type="entry name" value="SNase_OB-fold_sf"/>
</dbReference>
<dbReference type="PANTHER" id="PTHR16442:SF1">
    <property type="entry name" value="RING FINGER PROTEIN 17"/>
    <property type="match status" value="1"/>
</dbReference>
<feature type="domain" description="Tudor" evidence="1">
    <location>
        <begin position="21"/>
        <end position="135"/>
    </location>
</feature>
<evidence type="ECO:0000313" key="3">
    <source>
        <dbReference type="Proteomes" id="UP000838878"/>
    </source>
</evidence>
<dbReference type="InterPro" id="IPR002999">
    <property type="entry name" value="Tudor"/>
</dbReference>
<dbReference type="Gene3D" id="2.30.30.140">
    <property type="match status" value="1"/>
</dbReference>
<dbReference type="EMBL" id="OV170231">
    <property type="protein sequence ID" value="CAH0716534.1"/>
    <property type="molecule type" value="Genomic_DNA"/>
</dbReference>
<dbReference type="AlphaFoldDB" id="A0A8J9Y407"/>
<sequence>MENIEELLKNVRLSQFEMERGEEVDITCIVDLRNFYIRPVKYTEFIEKFETIKPQEKPTTLNIQDMVVFNLQLSDSAEKYVRGKILFIDDTDGLKCDIFTVDYGFFEKSVPLKYIWNCEQKYLDIPQLISHCGLARYDPCDGEVEWPQEEINVFKYYLGTESVHMRIVENNIDKLMVELYNDQPEDIASMMGYRIH</sequence>
<protein>
    <recommendedName>
        <fullName evidence="1">Tudor domain-containing protein</fullName>
    </recommendedName>
</protein>
<accession>A0A8J9Y407</accession>
<dbReference type="GO" id="GO:0005737">
    <property type="term" value="C:cytoplasm"/>
    <property type="evidence" value="ECO:0007669"/>
    <property type="project" value="UniProtKB-ARBA"/>
</dbReference>
<reference evidence="2" key="1">
    <citation type="submission" date="2021-12" db="EMBL/GenBank/DDBJ databases">
        <authorList>
            <person name="Martin H S."/>
        </authorList>
    </citation>
    <scope>NUCLEOTIDE SEQUENCE</scope>
</reference>
<gene>
    <name evidence="2" type="ORF">BINO364_LOCUS3290</name>
</gene>
<proteinExistence type="predicted"/>
<dbReference type="Gene3D" id="2.40.50.90">
    <property type="match status" value="1"/>
</dbReference>
<name>A0A8J9Y407_9NEOP</name>
<organism evidence="2 3">
    <name type="scientific">Brenthis ino</name>
    <name type="common">lesser marbled fritillary</name>
    <dbReference type="NCBI Taxonomy" id="405034"/>
    <lineage>
        <taxon>Eukaryota</taxon>
        <taxon>Metazoa</taxon>
        <taxon>Ecdysozoa</taxon>
        <taxon>Arthropoda</taxon>
        <taxon>Hexapoda</taxon>
        <taxon>Insecta</taxon>
        <taxon>Pterygota</taxon>
        <taxon>Neoptera</taxon>
        <taxon>Endopterygota</taxon>
        <taxon>Lepidoptera</taxon>
        <taxon>Glossata</taxon>
        <taxon>Ditrysia</taxon>
        <taxon>Papilionoidea</taxon>
        <taxon>Nymphalidae</taxon>
        <taxon>Heliconiinae</taxon>
        <taxon>Argynnini</taxon>
        <taxon>Brenthis</taxon>
    </lineage>
</organism>